<evidence type="ECO:0000259" key="2">
    <source>
        <dbReference type="Pfam" id="PF13478"/>
    </source>
</evidence>
<feature type="domain" description="XdhC- CoxI" evidence="1">
    <location>
        <begin position="12"/>
        <end position="73"/>
    </location>
</feature>
<protein>
    <submittedName>
        <fullName evidence="3">Xanthine dehydrogenase accessory protein XdhC</fullName>
    </submittedName>
</protein>
<reference evidence="3 4" key="1">
    <citation type="journal article" date="2021" name="Arch. Microbiol.">
        <title>Harenicola maris gen. nov., sp. nov. isolated from the Sea of Japan shallow sediments.</title>
        <authorList>
            <person name="Romanenko L.A."/>
            <person name="Kurilenko V.V."/>
            <person name="Chernysheva N.Y."/>
            <person name="Tekutyeva L.A."/>
            <person name="Velansky P.V."/>
            <person name="Svetashev V.I."/>
            <person name="Isaeva M.P."/>
        </authorList>
    </citation>
    <scope>NUCLEOTIDE SEQUENCE [LARGE SCALE GENOMIC DNA]</scope>
    <source>
        <strain evidence="3 4">KMM 3653</strain>
    </source>
</reference>
<dbReference type="AlphaFoldDB" id="A0AAP2G9S7"/>
<dbReference type="InterPro" id="IPR027051">
    <property type="entry name" value="XdhC_Rossmann_dom"/>
</dbReference>
<dbReference type="InterPro" id="IPR052698">
    <property type="entry name" value="MoCofactor_Util/Proc"/>
</dbReference>
<evidence type="ECO:0000313" key="4">
    <source>
        <dbReference type="Proteomes" id="UP001315686"/>
    </source>
</evidence>
<dbReference type="PANTHER" id="PTHR30388">
    <property type="entry name" value="ALDEHYDE OXIDOREDUCTASE MOLYBDENUM COFACTOR ASSEMBLY PROTEIN"/>
    <property type="match status" value="1"/>
</dbReference>
<dbReference type="RefSeq" id="WP_327795615.1">
    <property type="nucleotide sequence ID" value="NZ_JADQAZ010000004.1"/>
</dbReference>
<evidence type="ECO:0000313" key="3">
    <source>
        <dbReference type="EMBL" id="MBT0959382.1"/>
    </source>
</evidence>
<dbReference type="EMBL" id="JADQAZ010000004">
    <property type="protein sequence ID" value="MBT0959382.1"/>
    <property type="molecule type" value="Genomic_DNA"/>
</dbReference>
<dbReference type="Pfam" id="PF13478">
    <property type="entry name" value="XdhC_C"/>
    <property type="match status" value="1"/>
</dbReference>
<dbReference type="InterPro" id="IPR014308">
    <property type="entry name" value="Xanthine_DH_XdhC"/>
</dbReference>
<dbReference type="Gene3D" id="3.40.50.720">
    <property type="entry name" value="NAD(P)-binding Rossmann-like Domain"/>
    <property type="match status" value="1"/>
</dbReference>
<comment type="caution">
    <text evidence="3">The sequence shown here is derived from an EMBL/GenBank/DDBJ whole genome shotgun (WGS) entry which is preliminary data.</text>
</comment>
<feature type="domain" description="XdhC Rossmann" evidence="2">
    <location>
        <begin position="157"/>
        <end position="298"/>
    </location>
</feature>
<dbReference type="Pfam" id="PF02625">
    <property type="entry name" value="XdhC_CoxI"/>
    <property type="match status" value="1"/>
</dbReference>
<dbReference type="Proteomes" id="UP001315686">
    <property type="component" value="Unassembled WGS sequence"/>
</dbReference>
<proteinExistence type="predicted"/>
<sequence length="311" mass="32156">MSFDRAALAAAVKRHGKVARVVVAKARGSGPREAGASMLVWQLGQSGTIGGGTLEWQAAAEARALLAQGGSTLRPVPLGPELGQCCGGHVTLGIEVFAQGALPETDAHFARRLSGSAPCPLALHKALRAARGGTPLAAPLLADGWLLEATDPPRRPLWVWGAGHVGRAIVSVIAPLPDWQITWIDTGADRFPSALPEGAAPLVAADPARAVPHAPTDAHHLILTYSHALDLDLCHRLLGHGFASAGLIGSATKWARFRRRLGDLGHTPAQISGIACPIGDPTLGKHPQAIAVSVAAQLLKGDVFACESLTA</sequence>
<dbReference type="PANTHER" id="PTHR30388:SF6">
    <property type="entry name" value="XANTHINE DEHYDROGENASE SUBUNIT A-RELATED"/>
    <property type="match status" value="1"/>
</dbReference>
<dbReference type="InterPro" id="IPR003777">
    <property type="entry name" value="XdhC_CoxI"/>
</dbReference>
<dbReference type="NCBIfam" id="TIGR02964">
    <property type="entry name" value="xanthine_xdhC"/>
    <property type="match status" value="1"/>
</dbReference>
<accession>A0AAP2G9S7</accession>
<gene>
    <name evidence="3" type="primary">xdhC</name>
    <name evidence="3" type="ORF">IV417_18480</name>
</gene>
<keyword evidence="4" id="KW-1185">Reference proteome</keyword>
<organism evidence="3 4">
    <name type="scientific">Harenicola maris</name>
    <dbReference type="NCBI Taxonomy" id="2841044"/>
    <lineage>
        <taxon>Bacteria</taxon>
        <taxon>Pseudomonadati</taxon>
        <taxon>Pseudomonadota</taxon>
        <taxon>Alphaproteobacteria</taxon>
        <taxon>Rhodobacterales</taxon>
        <taxon>Paracoccaceae</taxon>
        <taxon>Harenicola</taxon>
    </lineage>
</organism>
<name>A0AAP2G9S7_9RHOB</name>
<evidence type="ECO:0000259" key="1">
    <source>
        <dbReference type="Pfam" id="PF02625"/>
    </source>
</evidence>